<dbReference type="InterPro" id="IPR001789">
    <property type="entry name" value="Sig_transdc_resp-reg_receiver"/>
</dbReference>
<dbReference type="Gene3D" id="3.30.450.20">
    <property type="entry name" value="PAS domain"/>
    <property type="match status" value="1"/>
</dbReference>
<dbReference type="PROSITE" id="PS50113">
    <property type="entry name" value="PAC"/>
    <property type="match status" value="1"/>
</dbReference>
<feature type="domain" description="Response regulatory" evidence="7">
    <location>
        <begin position="6"/>
        <end position="123"/>
    </location>
</feature>
<evidence type="ECO:0000313" key="10">
    <source>
        <dbReference type="EMBL" id="MCG2590848.1"/>
    </source>
</evidence>
<sequence length="416" mass="48662">MSQKVRILLIGDDIAGREKISDTLKKLYTKGRVDVIDSFKSLREYYNLSDYDIVICDFNLSDYNGIEVLFYVRERELQLPFIFISDTVWEESTIDTLVLNGASDYVSTDNLKELEFVVRREVNRYHHFRNTKLKLQASEFRFRSLVQSINGIVREIDLETLKNIYVSPQSMNILGYPASDWLENRHFWLEQVHPKDRNGMISKVNQVIQEGGHHTLEYRMISSQGDIVWIRDLLTIREENGVPVSLDGLMIDITKEKEIVYQRDLAIEAEKRRMKEQKCLWNITNLDEQDFTIPQLLHRAMMLIPIGFQYPKFIGVKILYANEEITSINYEESEVVISSQNLKLRDDALSIEIVYLDDEPFQSGEIPFLEDEKHLLDTIIDILAVKIAKKRSSDDLKKHEQLLINTYELAQLGRMI</sequence>
<dbReference type="Proteomes" id="UP001165366">
    <property type="component" value="Unassembled WGS sequence"/>
</dbReference>
<keyword evidence="4" id="KW-0808">Transferase</keyword>
<evidence type="ECO:0000259" key="9">
    <source>
        <dbReference type="PROSITE" id="PS50113"/>
    </source>
</evidence>
<dbReference type="Pfam" id="PF08447">
    <property type="entry name" value="PAS_3"/>
    <property type="match status" value="1"/>
</dbReference>
<feature type="domain" description="PAC" evidence="9">
    <location>
        <begin position="214"/>
        <end position="265"/>
    </location>
</feature>
<dbReference type="SMART" id="SM00448">
    <property type="entry name" value="REC"/>
    <property type="match status" value="1"/>
</dbReference>
<dbReference type="InterPro" id="IPR000014">
    <property type="entry name" value="PAS"/>
</dbReference>
<dbReference type="InterPro" id="IPR035965">
    <property type="entry name" value="PAS-like_dom_sf"/>
</dbReference>
<evidence type="ECO:0000313" key="11">
    <source>
        <dbReference type="Proteomes" id="UP001165366"/>
    </source>
</evidence>
<gene>
    <name evidence="10" type="ORF">L6773_19925</name>
</gene>
<proteinExistence type="predicted"/>
<dbReference type="InterPro" id="IPR000700">
    <property type="entry name" value="PAS-assoc_C"/>
</dbReference>
<keyword evidence="11" id="KW-1185">Reference proteome</keyword>
<dbReference type="PROSITE" id="PS50110">
    <property type="entry name" value="RESPONSE_REGULATORY"/>
    <property type="match status" value="1"/>
</dbReference>
<evidence type="ECO:0000256" key="3">
    <source>
        <dbReference type="ARBA" id="ARBA00022553"/>
    </source>
</evidence>
<comment type="catalytic activity">
    <reaction evidence="1">
        <text>ATP + protein L-histidine = ADP + protein N-phospho-L-histidine.</text>
        <dbReference type="EC" id="2.7.13.3"/>
    </reaction>
</comment>
<dbReference type="EC" id="2.7.13.3" evidence="2"/>
<keyword evidence="5" id="KW-0418">Kinase</keyword>
<reference evidence="10" key="2">
    <citation type="submission" date="2024-05" db="EMBL/GenBank/DDBJ databases">
        <title>Rhodohalobacter halophilus gen. nov., sp. nov., a moderately halophilic member of the family Balneolaceae.</title>
        <authorList>
            <person name="Xia J."/>
        </authorList>
    </citation>
    <scope>NUCLEOTIDE SEQUENCE</scope>
    <source>
        <strain evidence="10">WB101</strain>
    </source>
</reference>
<dbReference type="InterPro" id="IPR052162">
    <property type="entry name" value="Sensor_kinase/Photoreceptor"/>
</dbReference>
<dbReference type="CDD" id="cd00130">
    <property type="entry name" value="PAS"/>
    <property type="match status" value="1"/>
</dbReference>
<feature type="domain" description="PAS" evidence="8">
    <location>
        <begin position="138"/>
        <end position="211"/>
    </location>
</feature>
<dbReference type="PANTHER" id="PTHR43304">
    <property type="entry name" value="PHYTOCHROME-LIKE PROTEIN CPH1"/>
    <property type="match status" value="1"/>
</dbReference>
<accession>A0ABS9KJ20</accession>
<dbReference type="Gene3D" id="3.40.50.2300">
    <property type="match status" value="1"/>
</dbReference>
<reference evidence="10" key="1">
    <citation type="submission" date="2022-01" db="EMBL/GenBank/DDBJ databases">
        <authorList>
            <person name="Wang Y."/>
        </authorList>
    </citation>
    <scope>NUCLEOTIDE SEQUENCE</scope>
    <source>
        <strain evidence="10">WB101</strain>
    </source>
</reference>
<dbReference type="PROSITE" id="PS50112">
    <property type="entry name" value="PAS"/>
    <property type="match status" value="1"/>
</dbReference>
<evidence type="ECO:0000256" key="5">
    <source>
        <dbReference type="ARBA" id="ARBA00022777"/>
    </source>
</evidence>
<dbReference type="NCBIfam" id="TIGR00229">
    <property type="entry name" value="sensory_box"/>
    <property type="match status" value="1"/>
</dbReference>
<feature type="modified residue" description="4-aspartylphosphate" evidence="6">
    <location>
        <position position="57"/>
    </location>
</feature>
<evidence type="ECO:0000256" key="4">
    <source>
        <dbReference type="ARBA" id="ARBA00022679"/>
    </source>
</evidence>
<keyword evidence="3 6" id="KW-0597">Phosphoprotein</keyword>
<dbReference type="Pfam" id="PF00072">
    <property type="entry name" value="Response_reg"/>
    <property type="match status" value="1"/>
</dbReference>
<evidence type="ECO:0000256" key="1">
    <source>
        <dbReference type="ARBA" id="ARBA00000085"/>
    </source>
</evidence>
<dbReference type="PANTHER" id="PTHR43304:SF1">
    <property type="entry name" value="PAC DOMAIN-CONTAINING PROTEIN"/>
    <property type="match status" value="1"/>
</dbReference>
<evidence type="ECO:0000256" key="6">
    <source>
        <dbReference type="PROSITE-ProRule" id="PRU00169"/>
    </source>
</evidence>
<dbReference type="CDD" id="cd00156">
    <property type="entry name" value="REC"/>
    <property type="match status" value="1"/>
</dbReference>
<dbReference type="SUPFAM" id="SSF52172">
    <property type="entry name" value="CheY-like"/>
    <property type="match status" value="1"/>
</dbReference>
<dbReference type="SMART" id="SM00091">
    <property type="entry name" value="PAS"/>
    <property type="match status" value="1"/>
</dbReference>
<evidence type="ECO:0000259" key="7">
    <source>
        <dbReference type="PROSITE" id="PS50110"/>
    </source>
</evidence>
<organism evidence="10 11">
    <name type="scientific">Rhodohalobacter sulfatireducens</name>
    <dbReference type="NCBI Taxonomy" id="2911366"/>
    <lineage>
        <taxon>Bacteria</taxon>
        <taxon>Pseudomonadati</taxon>
        <taxon>Balneolota</taxon>
        <taxon>Balneolia</taxon>
        <taxon>Balneolales</taxon>
        <taxon>Balneolaceae</taxon>
        <taxon>Rhodohalobacter</taxon>
    </lineage>
</organism>
<dbReference type="EMBL" id="JAKLWS010000046">
    <property type="protein sequence ID" value="MCG2590848.1"/>
    <property type="molecule type" value="Genomic_DNA"/>
</dbReference>
<protein>
    <recommendedName>
        <fullName evidence="2">histidine kinase</fullName>
        <ecNumber evidence="2">2.7.13.3</ecNumber>
    </recommendedName>
</protein>
<evidence type="ECO:0000256" key="2">
    <source>
        <dbReference type="ARBA" id="ARBA00012438"/>
    </source>
</evidence>
<dbReference type="SUPFAM" id="SSF55785">
    <property type="entry name" value="PYP-like sensor domain (PAS domain)"/>
    <property type="match status" value="1"/>
</dbReference>
<dbReference type="RefSeq" id="WP_237856345.1">
    <property type="nucleotide sequence ID" value="NZ_JAKLWS010000046.1"/>
</dbReference>
<comment type="caution">
    <text evidence="10">The sequence shown here is derived from an EMBL/GenBank/DDBJ whole genome shotgun (WGS) entry which is preliminary data.</text>
</comment>
<evidence type="ECO:0000259" key="8">
    <source>
        <dbReference type="PROSITE" id="PS50112"/>
    </source>
</evidence>
<dbReference type="InterPro" id="IPR013655">
    <property type="entry name" value="PAS_fold_3"/>
</dbReference>
<name>A0ABS9KJ20_9BACT</name>
<dbReference type="InterPro" id="IPR011006">
    <property type="entry name" value="CheY-like_superfamily"/>
</dbReference>